<feature type="coiled-coil region" evidence="1">
    <location>
        <begin position="82"/>
        <end position="133"/>
    </location>
</feature>
<gene>
    <name evidence="3" type="ORF">SCF082_LOCUS34480</name>
</gene>
<name>A0ABP0P1C8_9DINO</name>
<keyword evidence="4" id="KW-1185">Reference proteome</keyword>
<comment type="caution">
    <text evidence="3">The sequence shown here is derived from an EMBL/GenBank/DDBJ whole genome shotgun (WGS) entry which is preliminary data.</text>
</comment>
<feature type="coiled-coil region" evidence="1">
    <location>
        <begin position="8"/>
        <end position="56"/>
    </location>
</feature>
<feature type="region of interest" description="Disordered" evidence="2">
    <location>
        <begin position="197"/>
        <end position="228"/>
    </location>
</feature>
<proteinExistence type="predicted"/>
<organism evidence="3 4">
    <name type="scientific">Durusdinium trenchii</name>
    <dbReference type="NCBI Taxonomy" id="1381693"/>
    <lineage>
        <taxon>Eukaryota</taxon>
        <taxon>Sar</taxon>
        <taxon>Alveolata</taxon>
        <taxon>Dinophyceae</taxon>
        <taxon>Suessiales</taxon>
        <taxon>Symbiodiniaceae</taxon>
        <taxon>Durusdinium</taxon>
    </lineage>
</organism>
<sequence>MQEEREWLAEMQQEVFAEVRKLHQLERTEATLALRLQRASEEKAQLKSARVDFEDSGSALRETIASQSEGYVRRIDHLELARRSADQDRVKLIQECADLQAQLDDLTPALRGLSELERQHGALEATQAALSSQSLRLREMNSALGAQLLADKGAVQEVEPTAEAVIRALQLRHKLQERQESQDAERQKLSEKIRRLERGEVGGSLSLPNGGSSTPGGGAEPPGALGMARSALKGGLGRIRDGLKI</sequence>
<evidence type="ECO:0000256" key="1">
    <source>
        <dbReference type="SAM" id="Coils"/>
    </source>
</evidence>
<protein>
    <submittedName>
        <fullName evidence="3">Uncharacterized protein</fullName>
    </submittedName>
</protein>
<dbReference type="Proteomes" id="UP001642464">
    <property type="component" value="Unassembled WGS sequence"/>
</dbReference>
<evidence type="ECO:0000256" key="2">
    <source>
        <dbReference type="SAM" id="MobiDB-lite"/>
    </source>
</evidence>
<accession>A0ABP0P1C8</accession>
<keyword evidence="1" id="KW-0175">Coiled coil</keyword>
<reference evidence="3 4" key="1">
    <citation type="submission" date="2024-02" db="EMBL/GenBank/DDBJ databases">
        <authorList>
            <person name="Chen Y."/>
            <person name="Shah S."/>
            <person name="Dougan E. K."/>
            <person name="Thang M."/>
            <person name="Chan C."/>
        </authorList>
    </citation>
    <scope>NUCLEOTIDE SEQUENCE [LARGE SCALE GENOMIC DNA]</scope>
</reference>
<dbReference type="EMBL" id="CAXAMM010031668">
    <property type="protein sequence ID" value="CAK9068495.1"/>
    <property type="molecule type" value="Genomic_DNA"/>
</dbReference>
<evidence type="ECO:0000313" key="4">
    <source>
        <dbReference type="Proteomes" id="UP001642464"/>
    </source>
</evidence>
<evidence type="ECO:0000313" key="3">
    <source>
        <dbReference type="EMBL" id="CAK9068495.1"/>
    </source>
</evidence>
<feature type="compositionally biased region" description="Low complexity" evidence="2">
    <location>
        <begin position="203"/>
        <end position="212"/>
    </location>
</feature>